<evidence type="ECO:0000256" key="1">
    <source>
        <dbReference type="ARBA" id="ARBA00012417"/>
    </source>
</evidence>
<reference evidence="6 7" key="1">
    <citation type="submission" date="2019-10" db="EMBL/GenBank/DDBJ databases">
        <title>Whole genome shotgun sequence of Acrocarpospora macrocephala NBRC 16266.</title>
        <authorList>
            <person name="Ichikawa N."/>
            <person name="Kimura A."/>
            <person name="Kitahashi Y."/>
            <person name="Komaki H."/>
            <person name="Oguchi A."/>
        </authorList>
    </citation>
    <scope>NUCLEOTIDE SEQUENCE [LARGE SCALE GENOMIC DNA]</scope>
    <source>
        <strain evidence="6 7">NBRC 16266</strain>
    </source>
</reference>
<dbReference type="PANTHER" id="PTHR10133">
    <property type="entry name" value="DNA POLYMERASE I"/>
    <property type="match status" value="1"/>
</dbReference>
<evidence type="ECO:0000256" key="4">
    <source>
        <dbReference type="SAM" id="MobiDB-lite"/>
    </source>
</evidence>
<dbReference type="EC" id="2.7.7.7" evidence="1"/>
<dbReference type="GO" id="GO:0003677">
    <property type="term" value="F:DNA binding"/>
    <property type="evidence" value="ECO:0007669"/>
    <property type="project" value="InterPro"/>
</dbReference>
<keyword evidence="7" id="KW-1185">Reference proteome</keyword>
<dbReference type="GO" id="GO:0006261">
    <property type="term" value="P:DNA-templated DNA replication"/>
    <property type="evidence" value="ECO:0007669"/>
    <property type="project" value="InterPro"/>
</dbReference>
<dbReference type="PANTHER" id="PTHR10133:SF27">
    <property type="entry name" value="DNA POLYMERASE NU"/>
    <property type="match status" value="1"/>
</dbReference>
<comment type="catalytic activity">
    <reaction evidence="3">
        <text>DNA(n) + a 2'-deoxyribonucleoside 5'-triphosphate = DNA(n+1) + diphosphate</text>
        <dbReference type="Rhea" id="RHEA:22508"/>
        <dbReference type="Rhea" id="RHEA-COMP:17339"/>
        <dbReference type="Rhea" id="RHEA-COMP:17340"/>
        <dbReference type="ChEBI" id="CHEBI:33019"/>
        <dbReference type="ChEBI" id="CHEBI:61560"/>
        <dbReference type="ChEBI" id="CHEBI:173112"/>
        <dbReference type="EC" id="2.7.7.7"/>
    </reaction>
</comment>
<gene>
    <name evidence="6" type="primary">polA</name>
    <name evidence="6" type="ORF">Amac_074090</name>
</gene>
<dbReference type="GO" id="GO:0006302">
    <property type="term" value="P:double-strand break repair"/>
    <property type="evidence" value="ECO:0007669"/>
    <property type="project" value="TreeGrafter"/>
</dbReference>
<evidence type="ECO:0000313" key="7">
    <source>
        <dbReference type="Proteomes" id="UP000331127"/>
    </source>
</evidence>
<evidence type="ECO:0000256" key="3">
    <source>
        <dbReference type="ARBA" id="ARBA00049244"/>
    </source>
</evidence>
<evidence type="ECO:0000313" key="6">
    <source>
        <dbReference type="EMBL" id="GES13812.1"/>
    </source>
</evidence>
<proteinExistence type="predicted"/>
<sequence length="651" mass="68441">MHVVVAGDPEGPGGTIRPEGGAATRVPDLAETIRAWSAGDAETIRAWSRGDRNPGDSVEPVPGLGVLREGVAGLGASREGVAGLGASREGVAGLGASREGVAGLGASWEGVAGLGVPRERAARELGLGGGGTSQGGVELGGDAGGVGQRGAGGVRWVWGDARRVYPGILARGVRVGRCHDVALTEALLLGAEGRFGEPRSAEAAYARLHGLPVPEDREAVAEGGQGILFEAEPRETGFGVDEAELVAEVYRDQLERIGRLAEPGRFRLLVAAESAGALIAAEMGFFGMPWRESVHDALLTELLGARPAHGMRPSKLQALADEVAAAFGQPVNPDSPQQIVKAFKAAGVTVASTRSWVLKQVDHPGVKPLLAYKELARLYSFHGWVWADQWVKGDRFRAEYVVGGVVSGRWATSGGGALQIPKLMRRAVVADEGWTLVVADAAQLEPRVLAAMAGDGGLARAAGEIDLYAALAKAFGGQRDAAKIAMLSAMYGGTSGDAPKLLAVMRQRFPQAYAFVEDAARAGEEGRLVRSWLGRTSPPPSARWRELVSGPEGTRAARDRGRFTRNFVVQATAAEWAATLMAILRNHLPDPARIVFFQHDEVMVHCPLPQTTTVQAAITSAADEATRLLFGETPVRFPMEAIAVSCYADAK</sequence>
<comment type="caution">
    <text evidence="6">The sequence shown here is derived from an EMBL/GenBank/DDBJ whole genome shotgun (WGS) entry which is preliminary data.</text>
</comment>
<accession>A0A5M3WZR3</accession>
<evidence type="ECO:0000256" key="2">
    <source>
        <dbReference type="ARBA" id="ARBA00022705"/>
    </source>
</evidence>
<dbReference type="InterPro" id="IPR001098">
    <property type="entry name" value="DNA-dir_DNA_pol_A_palm_dom"/>
</dbReference>
<feature type="region of interest" description="Disordered" evidence="4">
    <location>
        <begin position="1"/>
        <end position="22"/>
    </location>
</feature>
<dbReference type="InterPro" id="IPR002298">
    <property type="entry name" value="DNA_polymerase_A"/>
</dbReference>
<evidence type="ECO:0000259" key="5">
    <source>
        <dbReference type="SMART" id="SM00482"/>
    </source>
</evidence>
<dbReference type="InterPro" id="IPR043502">
    <property type="entry name" value="DNA/RNA_pol_sf"/>
</dbReference>
<dbReference type="NCBIfam" id="NF011538">
    <property type="entry name" value="PRK14975.1-1"/>
    <property type="match status" value="1"/>
</dbReference>
<dbReference type="Gene3D" id="3.30.70.370">
    <property type="match status" value="1"/>
</dbReference>
<dbReference type="Proteomes" id="UP000331127">
    <property type="component" value="Unassembled WGS sequence"/>
</dbReference>
<keyword evidence="2" id="KW-0235">DNA replication</keyword>
<organism evidence="6 7">
    <name type="scientific">Acrocarpospora macrocephala</name>
    <dbReference type="NCBI Taxonomy" id="150177"/>
    <lineage>
        <taxon>Bacteria</taxon>
        <taxon>Bacillati</taxon>
        <taxon>Actinomycetota</taxon>
        <taxon>Actinomycetes</taxon>
        <taxon>Streptosporangiales</taxon>
        <taxon>Streptosporangiaceae</taxon>
        <taxon>Acrocarpospora</taxon>
    </lineage>
</organism>
<dbReference type="SUPFAM" id="SSF56672">
    <property type="entry name" value="DNA/RNA polymerases"/>
    <property type="match status" value="1"/>
</dbReference>
<dbReference type="AlphaFoldDB" id="A0A5M3WZR3"/>
<dbReference type="SMART" id="SM00482">
    <property type="entry name" value="POLAc"/>
    <property type="match status" value="1"/>
</dbReference>
<name>A0A5M3WZR3_9ACTN</name>
<protein>
    <recommendedName>
        <fullName evidence="1">DNA-directed DNA polymerase</fullName>
        <ecNumber evidence="1">2.7.7.7</ecNumber>
    </recommendedName>
</protein>
<dbReference type="Gene3D" id="1.10.150.20">
    <property type="entry name" value="5' to 3' exonuclease, C-terminal subdomain"/>
    <property type="match status" value="1"/>
</dbReference>
<dbReference type="CDD" id="cd06444">
    <property type="entry name" value="DNA_pol_A"/>
    <property type="match status" value="1"/>
</dbReference>
<dbReference type="Pfam" id="PF00476">
    <property type="entry name" value="DNA_pol_A"/>
    <property type="match status" value="1"/>
</dbReference>
<feature type="domain" description="DNA-directed DNA polymerase family A palm" evidence="5">
    <location>
        <begin position="421"/>
        <end position="610"/>
    </location>
</feature>
<dbReference type="GO" id="GO:0003887">
    <property type="term" value="F:DNA-directed DNA polymerase activity"/>
    <property type="evidence" value="ECO:0007669"/>
    <property type="project" value="UniProtKB-EC"/>
</dbReference>
<dbReference type="EMBL" id="BLAE01000050">
    <property type="protein sequence ID" value="GES13812.1"/>
    <property type="molecule type" value="Genomic_DNA"/>
</dbReference>